<dbReference type="AlphaFoldDB" id="A0A6C0L434"/>
<proteinExistence type="predicted"/>
<sequence>MEYIHSLRGIDTDKFNLTQEVQFSQFIMELLSFRFVFELIQSGKDHEVNISMKTKEGRLKNIGHDNFIYYIQVIIDRELTNYVLEINGKIIDTQIKKCLFLNGTSQVVPDKYKDNEDLFERYKFYQKHLHSYLLVNDDGSKEAKMIRKIYGCKYPDITEEKLDSIIQEYQEIISKCDFLIEIFESLVLVQNIRTLLNNMKIYLKSESLFS</sequence>
<accession>A0A6C0L434</accession>
<name>A0A6C0L434_9ZZZZ</name>
<dbReference type="EMBL" id="MN741026">
    <property type="protein sequence ID" value="QHU23218.1"/>
    <property type="molecule type" value="Genomic_DNA"/>
</dbReference>
<reference evidence="1" key="1">
    <citation type="journal article" date="2020" name="Nature">
        <title>Giant virus diversity and host interactions through global metagenomics.</title>
        <authorList>
            <person name="Schulz F."/>
            <person name="Roux S."/>
            <person name="Paez-Espino D."/>
            <person name="Jungbluth S."/>
            <person name="Walsh D.A."/>
            <person name="Denef V.J."/>
            <person name="McMahon K.D."/>
            <person name="Konstantinidis K.T."/>
            <person name="Eloe-Fadrosh E.A."/>
            <person name="Kyrpides N.C."/>
            <person name="Woyke T."/>
        </authorList>
    </citation>
    <scope>NUCLEOTIDE SEQUENCE</scope>
    <source>
        <strain evidence="1">GVMAG-S-ERX555907-94</strain>
    </source>
</reference>
<evidence type="ECO:0000313" key="1">
    <source>
        <dbReference type="EMBL" id="QHU23218.1"/>
    </source>
</evidence>
<protein>
    <submittedName>
        <fullName evidence="1">Uncharacterized protein</fullName>
    </submittedName>
</protein>
<organism evidence="1">
    <name type="scientific">viral metagenome</name>
    <dbReference type="NCBI Taxonomy" id="1070528"/>
    <lineage>
        <taxon>unclassified sequences</taxon>
        <taxon>metagenomes</taxon>
        <taxon>organismal metagenomes</taxon>
    </lineage>
</organism>